<evidence type="ECO:0000259" key="1">
    <source>
        <dbReference type="Pfam" id="PF01408"/>
    </source>
</evidence>
<dbReference type="PATRIC" id="fig|1125718.3.peg.1683"/>
<gene>
    <name evidence="3" type="ORF">HMPREF1318_1866</name>
</gene>
<organism evidence="3 4">
    <name type="scientific">Actinomyces massiliensis F0489</name>
    <dbReference type="NCBI Taxonomy" id="1125718"/>
    <lineage>
        <taxon>Bacteria</taxon>
        <taxon>Bacillati</taxon>
        <taxon>Actinomycetota</taxon>
        <taxon>Actinomycetes</taxon>
        <taxon>Actinomycetales</taxon>
        <taxon>Actinomycetaceae</taxon>
        <taxon>Actinomyces</taxon>
    </lineage>
</organism>
<dbReference type="NCBIfam" id="TIGR01761">
    <property type="entry name" value="thiaz-red"/>
    <property type="match status" value="1"/>
</dbReference>
<protein>
    <submittedName>
        <fullName evidence="3">Thiazolinyl imide reductase</fullName>
    </submittedName>
</protein>
<keyword evidence="4" id="KW-1185">Reference proteome</keyword>
<dbReference type="InterPro" id="IPR010091">
    <property type="entry name" value="Thiazolinyl_imide_reductase"/>
</dbReference>
<name>J0N8M8_9ACTO</name>
<proteinExistence type="predicted"/>
<dbReference type="eggNOG" id="COG4693">
    <property type="taxonomic scope" value="Bacteria"/>
</dbReference>
<dbReference type="PANTHER" id="PTHR43377">
    <property type="entry name" value="BILIVERDIN REDUCTASE A"/>
    <property type="match status" value="1"/>
</dbReference>
<dbReference type="Gene3D" id="3.40.50.720">
    <property type="entry name" value="NAD(P)-binding Rossmann-like Domain"/>
    <property type="match status" value="1"/>
</dbReference>
<dbReference type="GO" id="GO:0000166">
    <property type="term" value="F:nucleotide binding"/>
    <property type="evidence" value="ECO:0007669"/>
    <property type="project" value="InterPro"/>
</dbReference>
<dbReference type="InterPro" id="IPR000683">
    <property type="entry name" value="Gfo/Idh/MocA-like_OxRdtase_N"/>
</dbReference>
<dbReference type="InterPro" id="IPR036291">
    <property type="entry name" value="NAD(P)-bd_dom_sf"/>
</dbReference>
<dbReference type="InterPro" id="IPR048655">
    <property type="entry name" value="Irp3-like_C"/>
</dbReference>
<sequence length="359" mass="39945">MDTLRVVVCGTTFGRIYAAGVRALPDKYELVAMMSRGSEQSRRFAAELGVPLCTSIDELPDFDLACVVVRSGIIGGAGSQIARQLLAAGKHVLMEHPIHRDDAVACYREAARARTSFWLNTFYRHSSTIKQYLRMVDVLRERYGILHLEAECSIHFLYSMLDVIGRITGGFTPWHLNDRAEDLGVFTTVTGSVRNTPLRLQVVNRMNPEAPDDFVHLGHRITVFTPGGNLVLTESDGPIIWHPNAAGPRDEAGVLEVDADESLSSFRLHESLAVEPEVTRRIQYERIWPAAIAECLEVIHDELNDPGYRAHEAEYLLALCSIWTRVGQLIGPSRAFGAELSSTHLDLAQLTRLAAHLHQ</sequence>
<dbReference type="PANTHER" id="PTHR43377:SF1">
    <property type="entry name" value="BILIVERDIN REDUCTASE A"/>
    <property type="match status" value="1"/>
</dbReference>
<evidence type="ECO:0000313" key="3">
    <source>
        <dbReference type="EMBL" id="EJF43274.1"/>
    </source>
</evidence>
<evidence type="ECO:0000313" key="4">
    <source>
        <dbReference type="Proteomes" id="UP000002941"/>
    </source>
</evidence>
<accession>J0N8M8</accession>
<comment type="caution">
    <text evidence="3">The sequence shown here is derived from an EMBL/GenBank/DDBJ whole genome shotgun (WGS) entry which is preliminary data.</text>
</comment>
<dbReference type="Pfam" id="PF01408">
    <property type="entry name" value="GFO_IDH_MocA"/>
    <property type="match status" value="1"/>
</dbReference>
<dbReference type="EMBL" id="AKFT01000128">
    <property type="protein sequence ID" value="EJF43274.1"/>
    <property type="molecule type" value="Genomic_DNA"/>
</dbReference>
<feature type="domain" description="Gfo/Idh/MocA-like oxidoreductase N-terminal" evidence="1">
    <location>
        <begin position="4"/>
        <end position="118"/>
    </location>
</feature>
<dbReference type="RefSeq" id="WP_008731911.1">
    <property type="nucleotide sequence ID" value="NZ_AKFT01000128.1"/>
</dbReference>
<reference evidence="3 4" key="1">
    <citation type="submission" date="2012-05" db="EMBL/GenBank/DDBJ databases">
        <authorList>
            <person name="Harkins D.M."/>
            <person name="Madupu R."/>
            <person name="Durkin A.S."/>
            <person name="Torralba M."/>
            <person name="Methe B."/>
            <person name="Sutton G.G."/>
            <person name="Nelson K.E."/>
        </authorList>
    </citation>
    <scope>NUCLEOTIDE SEQUENCE [LARGE SCALE GENOMIC DNA]</scope>
    <source>
        <strain evidence="3 4">F0489</strain>
    </source>
</reference>
<dbReference type="Pfam" id="PF21390">
    <property type="entry name" value="Irp3-like_C"/>
    <property type="match status" value="1"/>
</dbReference>
<dbReference type="AlphaFoldDB" id="J0N8M8"/>
<dbReference type="InterPro" id="IPR051450">
    <property type="entry name" value="Gfo/Idh/MocA_Oxidoreductases"/>
</dbReference>
<dbReference type="Proteomes" id="UP000002941">
    <property type="component" value="Unassembled WGS sequence"/>
</dbReference>
<dbReference type="SUPFAM" id="SSF51735">
    <property type="entry name" value="NAD(P)-binding Rossmann-fold domains"/>
    <property type="match status" value="1"/>
</dbReference>
<evidence type="ECO:0000259" key="2">
    <source>
        <dbReference type="Pfam" id="PF21390"/>
    </source>
</evidence>
<dbReference type="OrthoDB" id="9760689at2"/>
<feature type="domain" description="Thiazolinyl imine reductase-like C-terminal" evidence="2">
    <location>
        <begin position="151"/>
        <end position="241"/>
    </location>
</feature>